<dbReference type="EMBL" id="AMRI01000006">
    <property type="protein sequence ID" value="EKE75895.1"/>
    <property type="molecule type" value="Genomic_DNA"/>
</dbReference>
<dbReference type="InterPro" id="IPR004090">
    <property type="entry name" value="Chemotax_Me-accpt_rcpt"/>
</dbReference>
<keyword evidence="6" id="KW-1133">Transmembrane helix</keyword>
<dbReference type="PRINTS" id="PR00260">
    <property type="entry name" value="CHEMTRNSDUCR"/>
</dbReference>
<comment type="caution">
    <text evidence="9">The sequence shown here is derived from an EMBL/GenBank/DDBJ whole genome shotgun (WGS) entry which is preliminary data.</text>
</comment>
<keyword evidence="2" id="KW-0145">Chemotaxis</keyword>
<protein>
    <submittedName>
        <fullName evidence="9">Methyl-accepting chemotaxis sensory transducer</fullName>
    </submittedName>
</protein>
<dbReference type="Pfam" id="PF00015">
    <property type="entry name" value="MCPsignal"/>
    <property type="match status" value="1"/>
</dbReference>
<dbReference type="Proteomes" id="UP000006755">
    <property type="component" value="Unassembled WGS sequence"/>
</dbReference>
<keyword evidence="10" id="KW-1185">Reference proteome</keyword>
<gene>
    <name evidence="9" type="ORF">B3C1_05532</name>
</gene>
<dbReference type="InterPro" id="IPR013587">
    <property type="entry name" value="Nitrate/nitrite_sensing"/>
</dbReference>
<dbReference type="eggNOG" id="COG0840">
    <property type="taxonomic scope" value="Bacteria"/>
</dbReference>
<dbReference type="GO" id="GO:0007165">
    <property type="term" value="P:signal transduction"/>
    <property type="evidence" value="ECO:0007669"/>
    <property type="project" value="UniProtKB-KW"/>
</dbReference>
<comment type="similarity">
    <text evidence="4">Belongs to the methyl-accepting chemotaxis (MCP) protein family.</text>
</comment>
<dbReference type="PROSITE" id="PS50111">
    <property type="entry name" value="CHEMOTAXIS_TRANSDUC_2"/>
    <property type="match status" value="1"/>
</dbReference>
<dbReference type="GO" id="GO:0004888">
    <property type="term" value="F:transmembrane signaling receptor activity"/>
    <property type="evidence" value="ECO:0007669"/>
    <property type="project" value="InterPro"/>
</dbReference>
<dbReference type="OrthoDB" id="2489132at2"/>
<organism evidence="9 10">
    <name type="scientific">Gallaecimonas xiamenensis 3-C-1</name>
    <dbReference type="NCBI Taxonomy" id="745411"/>
    <lineage>
        <taxon>Bacteria</taxon>
        <taxon>Pseudomonadati</taxon>
        <taxon>Pseudomonadota</taxon>
        <taxon>Gammaproteobacteria</taxon>
        <taxon>Enterobacterales</taxon>
        <taxon>Gallaecimonadaceae</taxon>
        <taxon>Gallaecimonas</taxon>
    </lineage>
</organism>
<evidence type="ECO:0000256" key="6">
    <source>
        <dbReference type="SAM" id="Phobius"/>
    </source>
</evidence>
<evidence type="ECO:0000313" key="10">
    <source>
        <dbReference type="Proteomes" id="UP000006755"/>
    </source>
</evidence>
<evidence type="ECO:0000256" key="5">
    <source>
        <dbReference type="PROSITE-ProRule" id="PRU00284"/>
    </source>
</evidence>
<dbReference type="STRING" id="745411.B3C1_05532"/>
<dbReference type="InterPro" id="IPR004089">
    <property type="entry name" value="MCPsignal_dom"/>
</dbReference>
<evidence type="ECO:0000259" key="8">
    <source>
        <dbReference type="PROSITE" id="PS50885"/>
    </source>
</evidence>
<keyword evidence="3 5" id="KW-0807">Transducer</keyword>
<feature type="domain" description="Methyl-accepting transducer" evidence="7">
    <location>
        <begin position="391"/>
        <end position="627"/>
    </location>
</feature>
<dbReference type="PROSITE" id="PS50885">
    <property type="entry name" value="HAMP"/>
    <property type="match status" value="1"/>
</dbReference>
<dbReference type="InterPro" id="IPR003660">
    <property type="entry name" value="HAMP_dom"/>
</dbReference>
<dbReference type="PANTHER" id="PTHR32089:SF112">
    <property type="entry name" value="LYSOZYME-LIKE PROTEIN-RELATED"/>
    <property type="match status" value="1"/>
</dbReference>
<dbReference type="CDD" id="cd11386">
    <property type="entry name" value="MCP_signal"/>
    <property type="match status" value="1"/>
</dbReference>
<feature type="transmembrane region" description="Helical" evidence="6">
    <location>
        <begin position="309"/>
        <end position="331"/>
    </location>
</feature>
<dbReference type="GO" id="GO:0005886">
    <property type="term" value="C:plasma membrane"/>
    <property type="evidence" value="ECO:0007669"/>
    <property type="project" value="UniProtKB-ARBA"/>
</dbReference>
<keyword evidence="6" id="KW-0472">Membrane</keyword>
<dbReference type="GO" id="GO:0006935">
    <property type="term" value="P:chemotaxis"/>
    <property type="evidence" value="ECO:0007669"/>
    <property type="project" value="UniProtKB-KW"/>
</dbReference>
<evidence type="ECO:0000256" key="3">
    <source>
        <dbReference type="ARBA" id="ARBA00023224"/>
    </source>
</evidence>
<evidence type="ECO:0000256" key="2">
    <source>
        <dbReference type="ARBA" id="ARBA00022500"/>
    </source>
</evidence>
<dbReference type="SMART" id="SM00283">
    <property type="entry name" value="MA"/>
    <property type="match status" value="1"/>
</dbReference>
<keyword evidence="6" id="KW-0812">Transmembrane</keyword>
<reference evidence="9 10" key="1">
    <citation type="journal article" date="2012" name="J. Bacteriol.">
        <title>Genome Sequence of Gallaecimonas xiamenensis Type Strain 3-C-1.</title>
        <authorList>
            <person name="Lai Q."/>
            <person name="Wang L."/>
            <person name="Wang W."/>
            <person name="Shao Z."/>
        </authorList>
    </citation>
    <scope>NUCLEOTIDE SEQUENCE [LARGE SCALE GENOMIC DNA]</scope>
    <source>
        <strain evidence="9 10">3-C-1</strain>
    </source>
</reference>
<dbReference type="AlphaFoldDB" id="K2KEW0"/>
<sequence>MMRPLLARLQFVHAVLIVSLVPLAGMLLALVLYFGDLLGQAGQAATAVELVELVESASDLAQQGAVERGLSAGYIGSNGQRFAKELAEQRQKMDAAVTKIRAWPLAELGQESRDRVRLILDQLDELPRVRQRVDDLVPNSGAFGYFSSLNDKALTFSSTLSRNLTRVPELKNLLDATLTLFWATEESGRVRGLLNGAFARGQLDEGNYYVVVQAITSSDIYLTQFQHLAPVDFAERLEALRAKDYWQQVEGIQQQLLRQGEGGSLADPSQGRWFALATERIGAIKGLAQELNLLLRDRAHATQGDARAALFWSGLASLALICPLIYLIWVLTRSLKHRVHVVDHTLRAITQDSDLTLRLNDDSGDELGNISRSVDQHLDEVAGIFKGFHVTARSATEVMDNIMQAAGAATGNADSQHQRAEQLAHAMQEIAQAAAEVSGSMQLARDSMNQAGEHVERSQHLTESVNQGFQELTHSIADNRAEIERLDQHSGEISGILDTITGIAEQTNLLALNPAIEAARAGEQGRGFAVVADEVRSLAYKTRESTESVRTMIERLQNSSASALAAMERNEEQVLQTASRVRDSAEAVALVTREIERVQDLVSQVAAAAEQQSATLAEVQLTTSGINNLSEDTVLRVKTVNDAARHLREQLSTLEQRLSGFRMA</sequence>
<feature type="transmembrane region" description="Helical" evidence="6">
    <location>
        <begin position="12"/>
        <end position="34"/>
    </location>
</feature>
<name>K2KEW0_9GAMM</name>
<dbReference type="SUPFAM" id="SSF58104">
    <property type="entry name" value="Methyl-accepting chemotaxis protein (MCP) signaling domain"/>
    <property type="match status" value="1"/>
</dbReference>
<dbReference type="FunFam" id="1.10.287.950:FF:000001">
    <property type="entry name" value="Methyl-accepting chemotaxis sensory transducer"/>
    <property type="match status" value="1"/>
</dbReference>
<evidence type="ECO:0000313" key="9">
    <source>
        <dbReference type="EMBL" id="EKE75895.1"/>
    </source>
</evidence>
<comment type="subcellular location">
    <subcellularLocation>
        <location evidence="1">Membrane</location>
    </subcellularLocation>
</comment>
<dbReference type="Pfam" id="PF08376">
    <property type="entry name" value="NIT"/>
    <property type="match status" value="1"/>
</dbReference>
<dbReference type="Gene3D" id="1.10.287.950">
    <property type="entry name" value="Methyl-accepting chemotaxis protein"/>
    <property type="match status" value="1"/>
</dbReference>
<evidence type="ECO:0000256" key="1">
    <source>
        <dbReference type="ARBA" id="ARBA00004370"/>
    </source>
</evidence>
<proteinExistence type="inferred from homology"/>
<accession>K2KEW0</accession>
<evidence type="ECO:0000259" key="7">
    <source>
        <dbReference type="PROSITE" id="PS50111"/>
    </source>
</evidence>
<evidence type="ECO:0000256" key="4">
    <source>
        <dbReference type="ARBA" id="ARBA00029447"/>
    </source>
</evidence>
<dbReference type="PANTHER" id="PTHR32089">
    <property type="entry name" value="METHYL-ACCEPTING CHEMOTAXIS PROTEIN MCPB"/>
    <property type="match status" value="1"/>
</dbReference>
<feature type="domain" description="HAMP" evidence="8">
    <location>
        <begin position="333"/>
        <end position="386"/>
    </location>
</feature>